<sequence>MFFQSIKIISFGADYDILQEFNDFSKQDKPYNKYQIVVKKNDQESKQKYIAAYYPFNKQQRDIIDMFYLVKQIKILNIINKEDFYHEDDQFIIVYPFLQNYQLSVESIKHFDKNMKTSILVQLSITLLEMAKRRIPFNITNLNQLVLIDGIVFINMQEFHYYEKSTDTQSLNYFKQFIRNNFRLNEIQEIDQFHFEANTIESFTESILSTFNLIVKDYENAQYFKVFQHIFKVSNYTQLADFQANSHIYKFQKLPVFEKIFSFSLTQDIIAKSTKIQGEEDQDIEDVKVNITREIQLMELFEVNHEIAACFKYIRILDQSYLFMRYYCKNLRQYFELMNQNQSVYFTKIIVYAIAYQFIKGLALLHFAGIKHRDLKPENLFLTNENILYGQIHIADFDRSIIQQKDNQGLDIDYFDQTNTPEYNPPEQRKLRDHSVDIWQYGLTIYEVANKGQYPGARICLDFNQYYSPQVIEGRLQQYNYDKEFLDVIKSCLKEDPQQRQQAREIERIMQKLYEKEQSKQAKGPKLFSSQSFKWQKSHQIEEQVVNDI</sequence>
<evidence type="ECO:0000313" key="2">
    <source>
        <dbReference type="EMBL" id="CAD8146189.1"/>
    </source>
</evidence>
<accession>A0A8S1T3K9</accession>
<dbReference type="OrthoDB" id="310217at2759"/>
<dbReference type="PROSITE" id="PS00108">
    <property type="entry name" value="PROTEIN_KINASE_ST"/>
    <property type="match status" value="1"/>
</dbReference>
<dbReference type="EMBL" id="CAJJDP010000018">
    <property type="protein sequence ID" value="CAD8146189.1"/>
    <property type="molecule type" value="Genomic_DNA"/>
</dbReference>
<dbReference type="Pfam" id="PF00069">
    <property type="entry name" value="Pkinase"/>
    <property type="match status" value="1"/>
</dbReference>
<organism evidence="2 3">
    <name type="scientific">Paramecium octaurelia</name>
    <dbReference type="NCBI Taxonomy" id="43137"/>
    <lineage>
        <taxon>Eukaryota</taxon>
        <taxon>Sar</taxon>
        <taxon>Alveolata</taxon>
        <taxon>Ciliophora</taxon>
        <taxon>Intramacronucleata</taxon>
        <taxon>Oligohymenophorea</taxon>
        <taxon>Peniculida</taxon>
        <taxon>Parameciidae</taxon>
        <taxon>Paramecium</taxon>
    </lineage>
</organism>
<dbReference type="InterPro" id="IPR000719">
    <property type="entry name" value="Prot_kinase_dom"/>
</dbReference>
<name>A0A8S1T3K9_PAROT</name>
<dbReference type="SMART" id="SM00220">
    <property type="entry name" value="S_TKc"/>
    <property type="match status" value="1"/>
</dbReference>
<dbReference type="GO" id="GO:0005737">
    <property type="term" value="C:cytoplasm"/>
    <property type="evidence" value="ECO:0007669"/>
    <property type="project" value="TreeGrafter"/>
</dbReference>
<dbReference type="InterPro" id="IPR053235">
    <property type="entry name" value="Ser_Thr_kinase"/>
</dbReference>
<comment type="caution">
    <text evidence="2">The sequence shown here is derived from an EMBL/GenBank/DDBJ whole genome shotgun (WGS) entry which is preliminary data.</text>
</comment>
<protein>
    <recommendedName>
        <fullName evidence="1">Protein kinase domain-containing protein</fullName>
    </recommendedName>
</protein>
<dbReference type="PANTHER" id="PTHR24361">
    <property type="entry name" value="MITOGEN-ACTIVATED KINASE KINASE KINASE"/>
    <property type="match status" value="1"/>
</dbReference>
<dbReference type="PANTHER" id="PTHR24361:SF613">
    <property type="entry name" value="NUCLEAR RECEPTOR-BINDING PROTEIN-RELATED"/>
    <property type="match status" value="1"/>
</dbReference>
<dbReference type="OMA" id="YPGARIC"/>
<feature type="domain" description="Protein kinase" evidence="1">
    <location>
        <begin position="234"/>
        <end position="514"/>
    </location>
</feature>
<proteinExistence type="predicted"/>
<evidence type="ECO:0000313" key="3">
    <source>
        <dbReference type="Proteomes" id="UP000683925"/>
    </source>
</evidence>
<gene>
    <name evidence="2" type="ORF">POCTA_138.1.T0180173</name>
</gene>
<dbReference type="InterPro" id="IPR008271">
    <property type="entry name" value="Ser/Thr_kinase_AS"/>
</dbReference>
<dbReference type="PROSITE" id="PS50011">
    <property type="entry name" value="PROTEIN_KINASE_DOM"/>
    <property type="match status" value="1"/>
</dbReference>
<dbReference type="AlphaFoldDB" id="A0A8S1T3K9"/>
<reference evidence="2" key="1">
    <citation type="submission" date="2021-01" db="EMBL/GenBank/DDBJ databases">
        <authorList>
            <consortium name="Genoscope - CEA"/>
            <person name="William W."/>
        </authorList>
    </citation>
    <scope>NUCLEOTIDE SEQUENCE</scope>
</reference>
<dbReference type="GO" id="GO:0004674">
    <property type="term" value="F:protein serine/threonine kinase activity"/>
    <property type="evidence" value="ECO:0007669"/>
    <property type="project" value="TreeGrafter"/>
</dbReference>
<keyword evidence="3" id="KW-1185">Reference proteome</keyword>
<dbReference type="GO" id="GO:0005524">
    <property type="term" value="F:ATP binding"/>
    <property type="evidence" value="ECO:0007669"/>
    <property type="project" value="InterPro"/>
</dbReference>
<evidence type="ECO:0000259" key="1">
    <source>
        <dbReference type="PROSITE" id="PS50011"/>
    </source>
</evidence>
<dbReference type="Proteomes" id="UP000683925">
    <property type="component" value="Unassembled WGS sequence"/>
</dbReference>